<evidence type="ECO:0000256" key="2">
    <source>
        <dbReference type="ARBA" id="ARBA00022670"/>
    </source>
</evidence>
<dbReference type="InterPro" id="IPR041373">
    <property type="entry name" value="RT_RNaseH"/>
</dbReference>
<dbReference type="FunFam" id="3.30.70.270:FF:000020">
    <property type="entry name" value="Transposon Tf2-6 polyprotein-like Protein"/>
    <property type="match status" value="1"/>
</dbReference>
<evidence type="ECO:0000256" key="5">
    <source>
        <dbReference type="ARBA" id="ARBA00022722"/>
    </source>
</evidence>
<dbReference type="CDD" id="cd01647">
    <property type="entry name" value="RT_LTR"/>
    <property type="match status" value="1"/>
</dbReference>
<dbReference type="GO" id="GO:0003676">
    <property type="term" value="F:nucleic acid binding"/>
    <property type="evidence" value="ECO:0007669"/>
    <property type="project" value="InterPro"/>
</dbReference>
<feature type="region of interest" description="Disordered" evidence="9">
    <location>
        <begin position="66"/>
        <end position="87"/>
    </location>
</feature>
<dbReference type="Pfam" id="PF00078">
    <property type="entry name" value="RVT_1"/>
    <property type="match status" value="1"/>
</dbReference>
<reference evidence="12 13" key="1">
    <citation type="submission" date="2018-09" db="EMBL/GenBank/DDBJ databases">
        <title>Genomic investigation of the strawberry pathogen Phytophthora fragariae indicates pathogenicity is determined by transcriptional variation in three key races.</title>
        <authorList>
            <person name="Adams T.M."/>
            <person name="Armitage A.D."/>
            <person name="Sobczyk M.K."/>
            <person name="Bates H.J."/>
            <person name="Dunwell J.M."/>
            <person name="Nellist C.F."/>
            <person name="Harrison R.J."/>
        </authorList>
    </citation>
    <scope>NUCLEOTIDE SEQUENCE [LARGE SCALE GENOMIC DNA]</scope>
    <source>
        <strain evidence="12 13">SCRP249</strain>
    </source>
</reference>
<protein>
    <recommendedName>
        <fullName evidence="1">RNA-directed DNA polymerase</fullName>
        <ecNumber evidence="1">2.7.7.49</ecNumber>
    </recommendedName>
</protein>
<feature type="compositionally biased region" description="Basic and acidic residues" evidence="9">
    <location>
        <begin position="167"/>
        <end position="177"/>
    </location>
</feature>
<evidence type="ECO:0000256" key="1">
    <source>
        <dbReference type="ARBA" id="ARBA00012493"/>
    </source>
</evidence>
<feature type="region of interest" description="Disordered" evidence="9">
    <location>
        <begin position="1"/>
        <end position="35"/>
    </location>
</feature>
<keyword evidence="5" id="KW-0540">Nuclease</keyword>
<dbReference type="Gene3D" id="3.30.420.10">
    <property type="entry name" value="Ribonuclease H-like superfamily/Ribonuclease H"/>
    <property type="match status" value="1"/>
</dbReference>
<accession>A0A6A3L8D7</accession>
<keyword evidence="8" id="KW-0695">RNA-directed DNA polymerase</keyword>
<dbReference type="InterPro" id="IPR041588">
    <property type="entry name" value="Integrase_H2C2"/>
</dbReference>
<feature type="domain" description="Reverse transcriptase" evidence="10">
    <location>
        <begin position="570"/>
        <end position="750"/>
    </location>
</feature>
<dbReference type="Pfam" id="PF17921">
    <property type="entry name" value="Integrase_H2C2"/>
    <property type="match status" value="1"/>
</dbReference>
<dbReference type="CDD" id="cd09274">
    <property type="entry name" value="RNase_HI_RT_Ty3"/>
    <property type="match status" value="1"/>
</dbReference>
<dbReference type="PROSITE" id="PS50994">
    <property type="entry name" value="INTEGRASE"/>
    <property type="match status" value="1"/>
</dbReference>
<name>A0A6A3L8D7_9STRA</name>
<dbReference type="SUPFAM" id="SSF56672">
    <property type="entry name" value="DNA/RNA polymerases"/>
    <property type="match status" value="1"/>
</dbReference>
<evidence type="ECO:0000256" key="3">
    <source>
        <dbReference type="ARBA" id="ARBA00022679"/>
    </source>
</evidence>
<proteinExistence type="predicted"/>
<feature type="compositionally biased region" description="Gly residues" evidence="9">
    <location>
        <begin position="1037"/>
        <end position="1047"/>
    </location>
</feature>
<dbReference type="InterPro" id="IPR050951">
    <property type="entry name" value="Retrovirus_Pol_polyprotein"/>
</dbReference>
<dbReference type="GO" id="GO:0004519">
    <property type="term" value="F:endonuclease activity"/>
    <property type="evidence" value="ECO:0007669"/>
    <property type="project" value="UniProtKB-KW"/>
</dbReference>
<dbReference type="Gene3D" id="2.40.70.10">
    <property type="entry name" value="Acid Proteases"/>
    <property type="match status" value="1"/>
</dbReference>
<dbReference type="Gene3D" id="1.10.340.70">
    <property type="match status" value="1"/>
</dbReference>
<dbReference type="PROSITE" id="PS50878">
    <property type="entry name" value="RT_POL"/>
    <property type="match status" value="1"/>
</dbReference>
<feature type="domain" description="Integrase catalytic" evidence="11">
    <location>
        <begin position="1202"/>
        <end position="1377"/>
    </location>
</feature>
<feature type="region of interest" description="Disordered" evidence="9">
    <location>
        <begin position="1541"/>
        <end position="1565"/>
    </location>
</feature>
<evidence type="ECO:0000259" key="10">
    <source>
        <dbReference type="PROSITE" id="PS50878"/>
    </source>
</evidence>
<feature type="region of interest" description="Disordered" evidence="9">
    <location>
        <begin position="144"/>
        <end position="178"/>
    </location>
</feature>
<dbReference type="GO" id="GO:0015074">
    <property type="term" value="P:DNA integration"/>
    <property type="evidence" value="ECO:0007669"/>
    <property type="project" value="InterPro"/>
</dbReference>
<dbReference type="InterPro" id="IPR043128">
    <property type="entry name" value="Rev_trsase/Diguanyl_cyclase"/>
</dbReference>
<dbReference type="InterPro" id="IPR043502">
    <property type="entry name" value="DNA/RNA_pol_sf"/>
</dbReference>
<feature type="region of interest" description="Disordered" evidence="9">
    <location>
        <begin position="1008"/>
        <end position="1070"/>
    </location>
</feature>
<dbReference type="GO" id="GO:0003964">
    <property type="term" value="F:RNA-directed DNA polymerase activity"/>
    <property type="evidence" value="ECO:0007669"/>
    <property type="project" value="UniProtKB-KW"/>
</dbReference>
<dbReference type="Proteomes" id="UP000429607">
    <property type="component" value="Unassembled WGS sequence"/>
</dbReference>
<dbReference type="InterPro" id="IPR001584">
    <property type="entry name" value="Integrase_cat-core"/>
</dbReference>
<organism evidence="12 13">
    <name type="scientific">Phytophthora rubi</name>
    <dbReference type="NCBI Taxonomy" id="129364"/>
    <lineage>
        <taxon>Eukaryota</taxon>
        <taxon>Sar</taxon>
        <taxon>Stramenopiles</taxon>
        <taxon>Oomycota</taxon>
        <taxon>Peronosporomycetes</taxon>
        <taxon>Peronosporales</taxon>
        <taxon>Peronosporaceae</taxon>
        <taxon>Phytophthora</taxon>
    </lineage>
</organism>
<dbReference type="InterPro" id="IPR000477">
    <property type="entry name" value="RT_dom"/>
</dbReference>
<keyword evidence="4" id="KW-0548">Nucleotidyltransferase</keyword>
<keyword evidence="2" id="KW-0645">Protease</keyword>
<keyword evidence="7" id="KW-0378">Hydrolase</keyword>
<dbReference type="EMBL" id="QXFV01001109">
    <property type="protein sequence ID" value="KAE9014940.1"/>
    <property type="molecule type" value="Genomic_DNA"/>
</dbReference>
<keyword evidence="3" id="KW-0808">Transferase</keyword>
<evidence type="ECO:0000313" key="12">
    <source>
        <dbReference type="EMBL" id="KAE9014940.1"/>
    </source>
</evidence>
<evidence type="ECO:0000259" key="11">
    <source>
        <dbReference type="PROSITE" id="PS50994"/>
    </source>
</evidence>
<evidence type="ECO:0000256" key="6">
    <source>
        <dbReference type="ARBA" id="ARBA00022759"/>
    </source>
</evidence>
<evidence type="ECO:0000256" key="7">
    <source>
        <dbReference type="ARBA" id="ARBA00022801"/>
    </source>
</evidence>
<dbReference type="PANTHER" id="PTHR37984">
    <property type="entry name" value="PROTEIN CBG26694"/>
    <property type="match status" value="1"/>
</dbReference>
<dbReference type="FunFam" id="3.10.10.10:FF:000007">
    <property type="entry name" value="Retrovirus-related Pol polyprotein from transposon 17.6-like Protein"/>
    <property type="match status" value="1"/>
</dbReference>
<comment type="caution">
    <text evidence="12">The sequence shown here is derived from an EMBL/GenBank/DDBJ whole genome shotgun (WGS) entry which is preliminary data.</text>
</comment>
<dbReference type="PANTHER" id="PTHR37984:SF5">
    <property type="entry name" value="PROTEIN NYNRIN-LIKE"/>
    <property type="match status" value="1"/>
</dbReference>
<keyword evidence="6" id="KW-0255">Endonuclease</keyword>
<dbReference type="EC" id="2.7.7.49" evidence="1"/>
<evidence type="ECO:0000256" key="8">
    <source>
        <dbReference type="ARBA" id="ARBA00022918"/>
    </source>
</evidence>
<evidence type="ECO:0000256" key="9">
    <source>
        <dbReference type="SAM" id="MobiDB-lite"/>
    </source>
</evidence>
<dbReference type="Pfam" id="PF17917">
    <property type="entry name" value="RT_RNaseH"/>
    <property type="match status" value="1"/>
</dbReference>
<dbReference type="GO" id="GO:0008233">
    <property type="term" value="F:peptidase activity"/>
    <property type="evidence" value="ECO:0007669"/>
    <property type="project" value="UniProtKB-KW"/>
</dbReference>
<sequence>MAKASPVETGGGRKRGSGERDGATGETLATEAEAEALDEEFPGVASFWQEWPDLAKELAEDDAMCEQGFALEEKDGDRSKERDEDNRQIQAVVRRVRAEVMRRDGAKAVISVATTRPAMAAGRYCHSKTSTTDGMAATNLDERDKELSDEAATSQGTTGDGAPGESEGGRHRHDELPRMGQTLTSEDEINMGSVQRVREATKKARKEAKRQRKQNCEAKRQDTAVRLVKTSRSDAKVLLAEAEDGLPTALMRVAGSLEKVKLDSGARYSVAGTEWMARGKRVHGRAPVQQIEGIGGFRLKVLGLWVFNMHNVYGQRVCVEACVIEGVSNEFLLGVDFMQKHRANLDFETNEVRYRSNEQDVIIPFQTFDENGGTTASVVRMVRKTSVDAESIRRVEVAVAAGDGEQGVFIPKPRDGAALLAAAVTTAHGGKAWVPVLNVVGGRAQLPQKDELGVWIPLTEDMTVLEMNGELRQERVEEWLADLGDTTTPLENEEALQIGTEGETGSKDLIVKLLRAYRELLKDGGACPPATALPVEHHINTGTTAPIMLKRRRHAQTEHEVIDSNVEKMLDASVVEEGNGSWGFPVVLVKKRDGEVRFCIDYRALNKVTQRDVYPLPRIDETLESLGGALLFSTLDLKAGYWQISVAEEDKDKTAFTTRKGLYRFVRMPFGLANAPSTFQRMMNCVLRGLSWVTCLVYLDDIIVFTKGGVERHVVELAGVLERLSMAGLTLKAKKCQFATDRMEYLGHELSPAGVRPIERLLTAVQEFPTPRDAVEVKRFVHLAGYYRRFVEGFGSIASPLTELLRKKVEWRGTENQQFAFERLKYLLTAKPLLCYPDFAKPFRLVTDASVVGLGACLMQDFGSGWQPIAYASNVNDTVVAKYAITELECLAVVWAIKLFRPYLYGRPFTIVTDHAALKWLMTSADLAGRLHRWALTPQEYEFTIEYRPGTTNVVADALSRAPQMTAAVRRAVSSTRTWPRVGETASVGGATGTTIMAAATRAVTRAARQREASAEGAGVATAVERGGGDRTTSGAVEGGTTNGQGVRGEKRKATGPAGGNRRSAKRRAATVVAAAAERLAEAPEAQLRIGTDPTLQLTDGEIEAAQQKSSLVKQLVREGSYMGMKVSTMYGLVVIDTPHGRRVVLPPALWPVVFKEHHDSVWAGHLRGPQTFARISQIYWWPTMGYEVKRWVAGCQECGSRKARPREVIPPLRSLRGGDVGDRWALDVAGPFPTAKGGERYVIAAVEYVTRYAVAEAVEDHTAGNVAKFLLKHVVLRFGVFRELLTDGAPELTGKIVERLVELLQARQVNPVPYRPQMVGLVERFHRTWKDLVSLYMSEDAQDDWEEWVSFALYAYNSARHTTVGLSPNELMMGRRLRSPNELLRSTGVSEAGKVAEYMTKLQRTLDRCRRSADKARTREQARQAKYYDRRVRNGREFRTGDKVWMFRPPRGPKTTKFGHLWMGPMVVVEPAGYENFVVRRCDVVGEGEEYIAHVSFLVSYHYPTSLLQQEAADIAQQLEDEAFEAVAADVARPAQATGPAAAPVGAATGVARARTRRRSTRTTGAVRHRWNGEWVEVRWRRRRNKAGNYVLEYRVEPAAGISGAASGPMDDEGGVWLSVGEYEWLWARSKAVEGLGSGDGV</sequence>
<dbReference type="InterPro" id="IPR021109">
    <property type="entry name" value="Peptidase_aspartic_dom_sf"/>
</dbReference>
<evidence type="ECO:0000256" key="4">
    <source>
        <dbReference type="ARBA" id="ARBA00022695"/>
    </source>
</evidence>
<dbReference type="InterPro" id="IPR036397">
    <property type="entry name" value="RNaseH_sf"/>
</dbReference>
<dbReference type="FunFam" id="3.10.20.370:FF:000001">
    <property type="entry name" value="Retrovirus-related Pol polyprotein from transposon 17.6-like protein"/>
    <property type="match status" value="1"/>
</dbReference>
<feature type="compositionally biased region" description="Basic and acidic residues" evidence="9">
    <location>
        <begin position="71"/>
        <end position="87"/>
    </location>
</feature>
<dbReference type="Gene3D" id="3.30.70.270">
    <property type="match status" value="2"/>
</dbReference>
<evidence type="ECO:0000313" key="13">
    <source>
        <dbReference type="Proteomes" id="UP000429607"/>
    </source>
</evidence>
<dbReference type="SUPFAM" id="SSF50630">
    <property type="entry name" value="Acid proteases"/>
    <property type="match status" value="1"/>
</dbReference>
<dbReference type="GO" id="GO:0006508">
    <property type="term" value="P:proteolysis"/>
    <property type="evidence" value="ECO:0007669"/>
    <property type="project" value="UniProtKB-KW"/>
</dbReference>
<feature type="compositionally biased region" description="Low complexity" evidence="9">
    <location>
        <begin position="1541"/>
        <end position="1554"/>
    </location>
</feature>
<dbReference type="SUPFAM" id="SSF53098">
    <property type="entry name" value="Ribonuclease H-like"/>
    <property type="match status" value="1"/>
</dbReference>
<dbReference type="InterPro" id="IPR012337">
    <property type="entry name" value="RNaseH-like_sf"/>
</dbReference>
<dbReference type="Gene3D" id="3.10.10.10">
    <property type="entry name" value="HIV Type 1 Reverse Transcriptase, subunit A, domain 1"/>
    <property type="match status" value="1"/>
</dbReference>
<gene>
    <name evidence="12" type="ORF">PR001_g15016</name>
</gene>